<dbReference type="RefSeq" id="WP_206582614.1">
    <property type="nucleotide sequence ID" value="NZ_JAFJZZ010000004.1"/>
</dbReference>
<dbReference type="GO" id="GO:1900376">
    <property type="term" value="P:regulation of secondary metabolite biosynthetic process"/>
    <property type="evidence" value="ECO:0007669"/>
    <property type="project" value="TreeGrafter"/>
</dbReference>
<keyword evidence="5" id="KW-0238">DNA-binding</keyword>
<dbReference type="InterPro" id="IPR002481">
    <property type="entry name" value="FUR"/>
</dbReference>
<evidence type="ECO:0000256" key="4">
    <source>
        <dbReference type="ARBA" id="ARBA00023015"/>
    </source>
</evidence>
<gene>
    <name evidence="9" type="ORF">JYB65_10425</name>
</gene>
<sequence length="133" mass="15008">MSRRHTVQKQMIGETLARLDHPTATEIYEEIRRAYPQISLGTVYRNLSQMADDGEILRISFSGEPDRFDPNSYEHYHIACSCCGKICDTDQATMASLIEQIDRAVEDCTGIKVEKRIMIFSGICAECQSAAQL</sequence>
<evidence type="ECO:0000256" key="2">
    <source>
        <dbReference type="ARBA" id="ARBA00022491"/>
    </source>
</evidence>
<keyword evidence="4" id="KW-0805">Transcription regulation</keyword>
<dbReference type="GO" id="GO:0008270">
    <property type="term" value="F:zinc ion binding"/>
    <property type="evidence" value="ECO:0007669"/>
    <property type="project" value="TreeGrafter"/>
</dbReference>
<evidence type="ECO:0000313" key="9">
    <source>
        <dbReference type="EMBL" id="MBN7773778.1"/>
    </source>
</evidence>
<dbReference type="InterPro" id="IPR043135">
    <property type="entry name" value="Fur_C"/>
</dbReference>
<dbReference type="AlphaFoldDB" id="A0A939DAM3"/>
<dbReference type="InterPro" id="IPR036388">
    <property type="entry name" value="WH-like_DNA-bd_sf"/>
</dbReference>
<keyword evidence="7" id="KW-0479">Metal-binding</keyword>
<dbReference type="PANTHER" id="PTHR33202:SF7">
    <property type="entry name" value="FERRIC UPTAKE REGULATION PROTEIN"/>
    <property type="match status" value="1"/>
</dbReference>
<comment type="caution">
    <text evidence="9">The sequence shown here is derived from an EMBL/GenBank/DDBJ whole genome shotgun (WGS) entry which is preliminary data.</text>
</comment>
<feature type="binding site" evidence="8">
    <location>
        <position position="99"/>
    </location>
    <ligand>
        <name>Fe cation</name>
        <dbReference type="ChEBI" id="CHEBI:24875"/>
    </ligand>
</feature>
<protein>
    <submittedName>
        <fullName evidence="9">Transcriptional repressor</fullName>
    </submittedName>
</protein>
<keyword evidence="8" id="KW-0408">Iron</keyword>
<feature type="binding site" evidence="7">
    <location>
        <position position="83"/>
    </location>
    <ligand>
        <name>Zn(2+)</name>
        <dbReference type="ChEBI" id="CHEBI:29105"/>
    </ligand>
</feature>
<dbReference type="CDD" id="cd07153">
    <property type="entry name" value="Fur_like"/>
    <property type="match status" value="1"/>
</dbReference>
<feature type="binding site" evidence="7">
    <location>
        <position position="80"/>
    </location>
    <ligand>
        <name>Zn(2+)</name>
        <dbReference type="ChEBI" id="CHEBI:29105"/>
    </ligand>
</feature>
<evidence type="ECO:0000256" key="5">
    <source>
        <dbReference type="ARBA" id="ARBA00023125"/>
    </source>
</evidence>
<organism evidence="9 10">
    <name type="scientific">Clostridium aminobutyricum</name>
    <dbReference type="NCBI Taxonomy" id="33953"/>
    <lineage>
        <taxon>Bacteria</taxon>
        <taxon>Bacillati</taxon>
        <taxon>Bacillota</taxon>
        <taxon>Clostridia</taxon>
        <taxon>Eubacteriales</taxon>
        <taxon>Clostridiaceae</taxon>
        <taxon>Clostridium</taxon>
    </lineage>
</organism>
<feature type="binding site" evidence="7">
    <location>
        <position position="127"/>
    </location>
    <ligand>
        <name>Zn(2+)</name>
        <dbReference type="ChEBI" id="CHEBI:29105"/>
    </ligand>
</feature>
<evidence type="ECO:0000313" key="10">
    <source>
        <dbReference type="Proteomes" id="UP000664545"/>
    </source>
</evidence>
<dbReference type="EMBL" id="JAFJZZ010000004">
    <property type="protein sequence ID" value="MBN7773778.1"/>
    <property type="molecule type" value="Genomic_DNA"/>
</dbReference>
<dbReference type="PANTHER" id="PTHR33202">
    <property type="entry name" value="ZINC UPTAKE REGULATION PROTEIN"/>
    <property type="match status" value="1"/>
</dbReference>
<dbReference type="Proteomes" id="UP000664545">
    <property type="component" value="Unassembled WGS sequence"/>
</dbReference>
<keyword evidence="6" id="KW-0804">Transcription</keyword>
<dbReference type="Gene3D" id="3.30.1490.190">
    <property type="match status" value="1"/>
</dbReference>
<proteinExistence type="inferred from homology"/>
<dbReference type="SUPFAM" id="SSF46785">
    <property type="entry name" value="Winged helix' DNA-binding domain"/>
    <property type="match status" value="1"/>
</dbReference>
<evidence type="ECO:0000256" key="6">
    <source>
        <dbReference type="ARBA" id="ARBA00023163"/>
    </source>
</evidence>
<evidence type="ECO:0000256" key="8">
    <source>
        <dbReference type="PIRSR" id="PIRSR602481-2"/>
    </source>
</evidence>
<dbReference type="GO" id="GO:0000976">
    <property type="term" value="F:transcription cis-regulatory region binding"/>
    <property type="evidence" value="ECO:0007669"/>
    <property type="project" value="TreeGrafter"/>
</dbReference>
<accession>A0A939DAM3</accession>
<comment type="similarity">
    <text evidence="1">Belongs to the Fur family.</text>
</comment>
<keyword evidence="3 7" id="KW-0862">Zinc</keyword>
<dbReference type="GO" id="GO:0045892">
    <property type="term" value="P:negative regulation of DNA-templated transcription"/>
    <property type="evidence" value="ECO:0007669"/>
    <property type="project" value="TreeGrafter"/>
</dbReference>
<feature type="binding site" evidence="7">
    <location>
        <position position="124"/>
    </location>
    <ligand>
        <name>Zn(2+)</name>
        <dbReference type="ChEBI" id="CHEBI:29105"/>
    </ligand>
</feature>
<name>A0A939DAM3_CLOAM</name>
<reference evidence="9" key="1">
    <citation type="submission" date="2021-02" db="EMBL/GenBank/DDBJ databases">
        <title>Abyssanaerobacter marinus gen.nov., sp., nov, anaerobic bacterium isolated from the Onnuri vent field of Indian Ocean and suggestion of Mogibacteriaceae fam. nov., and proposal of reclassification of ambiguous this family's genus member.</title>
        <authorList>
            <person name="Kim Y.J."/>
            <person name="Yang J.-A."/>
        </authorList>
    </citation>
    <scope>NUCLEOTIDE SEQUENCE</scope>
    <source>
        <strain evidence="9">DSM 2634</strain>
    </source>
</reference>
<comment type="cofactor">
    <cofactor evidence="8">
        <name>Mn(2+)</name>
        <dbReference type="ChEBI" id="CHEBI:29035"/>
    </cofactor>
    <cofactor evidence="8">
        <name>Fe(2+)</name>
        <dbReference type="ChEBI" id="CHEBI:29033"/>
    </cofactor>
    <text evidence="8">Binds 1 Mn(2+) or Fe(2+) ion per subunit.</text>
</comment>
<comment type="cofactor">
    <cofactor evidence="7">
        <name>Zn(2+)</name>
        <dbReference type="ChEBI" id="CHEBI:29105"/>
    </cofactor>
    <text evidence="7">Binds 1 zinc ion per subunit.</text>
</comment>
<dbReference type="GO" id="GO:0003700">
    <property type="term" value="F:DNA-binding transcription factor activity"/>
    <property type="evidence" value="ECO:0007669"/>
    <property type="project" value="InterPro"/>
</dbReference>
<dbReference type="Pfam" id="PF01475">
    <property type="entry name" value="FUR"/>
    <property type="match status" value="1"/>
</dbReference>
<dbReference type="Gene3D" id="1.10.10.10">
    <property type="entry name" value="Winged helix-like DNA-binding domain superfamily/Winged helix DNA-binding domain"/>
    <property type="match status" value="1"/>
</dbReference>
<evidence type="ECO:0000256" key="1">
    <source>
        <dbReference type="ARBA" id="ARBA00007957"/>
    </source>
</evidence>
<keyword evidence="10" id="KW-1185">Reference proteome</keyword>
<keyword evidence="2" id="KW-0678">Repressor</keyword>
<evidence type="ECO:0000256" key="7">
    <source>
        <dbReference type="PIRSR" id="PIRSR602481-1"/>
    </source>
</evidence>
<evidence type="ECO:0000256" key="3">
    <source>
        <dbReference type="ARBA" id="ARBA00022833"/>
    </source>
</evidence>
<dbReference type="InterPro" id="IPR036390">
    <property type="entry name" value="WH_DNA-bd_sf"/>
</dbReference>